<feature type="region of interest" description="Disordered" evidence="1">
    <location>
        <begin position="201"/>
        <end position="226"/>
    </location>
</feature>
<dbReference type="EMBL" id="KV418053">
    <property type="protein sequence ID" value="KZP03505.1"/>
    <property type="molecule type" value="Genomic_DNA"/>
</dbReference>
<protein>
    <submittedName>
        <fullName evidence="2">Uncharacterized protein</fullName>
    </submittedName>
</protein>
<name>A0A167U1K0_9AGAM</name>
<feature type="compositionally biased region" description="Acidic residues" evidence="1">
    <location>
        <begin position="74"/>
        <end position="89"/>
    </location>
</feature>
<reference evidence="2 3" key="1">
    <citation type="journal article" date="2016" name="Mol. Biol. Evol.">
        <title>Comparative Genomics of Early-Diverging Mushroom-Forming Fungi Provides Insights into the Origins of Lignocellulose Decay Capabilities.</title>
        <authorList>
            <person name="Nagy L.G."/>
            <person name="Riley R."/>
            <person name="Tritt A."/>
            <person name="Adam C."/>
            <person name="Daum C."/>
            <person name="Floudas D."/>
            <person name="Sun H."/>
            <person name="Yadav J.S."/>
            <person name="Pangilinan J."/>
            <person name="Larsson K.H."/>
            <person name="Matsuura K."/>
            <person name="Barry K."/>
            <person name="Labutti K."/>
            <person name="Kuo R."/>
            <person name="Ohm R.A."/>
            <person name="Bhattacharya S.S."/>
            <person name="Shirouzu T."/>
            <person name="Yoshinaga Y."/>
            <person name="Martin F.M."/>
            <person name="Grigoriev I.V."/>
            <person name="Hibbett D.S."/>
        </authorList>
    </citation>
    <scope>NUCLEOTIDE SEQUENCE [LARGE SCALE GENOMIC DNA]</scope>
    <source>
        <strain evidence="2 3">CBS 109695</strain>
    </source>
</reference>
<feature type="compositionally biased region" description="Low complexity" evidence="1">
    <location>
        <begin position="123"/>
        <end position="132"/>
    </location>
</feature>
<evidence type="ECO:0000313" key="2">
    <source>
        <dbReference type="EMBL" id="KZP03505.1"/>
    </source>
</evidence>
<evidence type="ECO:0000256" key="1">
    <source>
        <dbReference type="SAM" id="MobiDB-lite"/>
    </source>
</evidence>
<feature type="region of interest" description="Disordered" evidence="1">
    <location>
        <begin position="54"/>
        <end position="189"/>
    </location>
</feature>
<gene>
    <name evidence="2" type="ORF">FIBSPDRAFT_844903</name>
</gene>
<proteinExistence type="predicted"/>
<feature type="compositionally biased region" description="Low complexity" evidence="1">
    <location>
        <begin position="90"/>
        <end position="103"/>
    </location>
</feature>
<dbReference type="OrthoDB" id="2595509at2759"/>
<dbReference type="STRING" id="436010.A0A167U1K0"/>
<feature type="compositionally biased region" description="Acidic residues" evidence="1">
    <location>
        <begin position="142"/>
        <end position="151"/>
    </location>
</feature>
<dbReference type="AlphaFoldDB" id="A0A167U1K0"/>
<keyword evidence="3" id="KW-1185">Reference proteome</keyword>
<evidence type="ECO:0000313" key="3">
    <source>
        <dbReference type="Proteomes" id="UP000076532"/>
    </source>
</evidence>
<dbReference type="Proteomes" id="UP000076532">
    <property type="component" value="Unassembled WGS sequence"/>
</dbReference>
<organism evidence="2 3">
    <name type="scientific">Athelia psychrophila</name>
    <dbReference type="NCBI Taxonomy" id="1759441"/>
    <lineage>
        <taxon>Eukaryota</taxon>
        <taxon>Fungi</taxon>
        <taxon>Dikarya</taxon>
        <taxon>Basidiomycota</taxon>
        <taxon>Agaricomycotina</taxon>
        <taxon>Agaricomycetes</taxon>
        <taxon>Agaricomycetidae</taxon>
        <taxon>Atheliales</taxon>
        <taxon>Atheliaceae</taxon>
        <taxon>Athelia</taxon>
    </lineage>
</organism>
<sequence>MATRRRIGVSLATTEAARRALMQPVPCWQKVWAAPENANPGSTLKVCKWVKTDKQQQFSDDEDEADVPLAPIQDEIEVVEGDEGDEEAAPEAATQEIPSTTAPTPAPEAPTPAVITNAPSPAPDGDAPSPSAMLSFQPGQAAEEEPQDDALDASLKPLESGMATVDDDESLGDIDMSALGPDGVPFEGAHDLNQVEEGDVLLGGPLMDDSLDPFSGQELVGMPDED</sequence>
<accession>A0A167U1K0</accession>